<dbReference type="SUPFAM" id="SSF46785">
    <property type="entry name" value="Winged helix' DNA-binding domain"/>
    <property type="match status" value="1"/>
</dbReference>
<dbReference type="InterPro" id="IPR036388">
    <property type="entry name" value="WH-like_DNA-bd_sf"/>
</dbReference>
<dbReference type="AlphaFoldDB" id="A0A1F7GW30"/>
<dbReference type="InterPro" id="IPR036390">
    <property type="entry name" value="WH_DNA-bd_sf"/>
</dbReference>
<dbReference type="Proteomes" id="UP000177159">
    <property type="component" value="Unassembled WGS sequence"/>
</dbReference>
<evidence type="ECO:0000313" key="3">
    <source>
        <dbReference type="Proteomes" id="UP000177159"/>
    </source>
</evidence>
<dbReference type="PANTHER" id="PTHR24567:SF74">
    <property type="entry name" value="HTH-TYPE TRANSCRIPTIONAL REGULATOR ARCR"/>
    <property type="match status" value="1"/>
</dbReference>
<dbReference type="PROSITE" id="PS50042">
    <property type="entry name" value="CNMP_BINDING_3"/>
    <property type="match status" value="1"/>
</dbReference>
<dbReference type="InterPro" id="IPR014710">
    <property type="entry name" value="RmlC-like_jellyroll"/>
</dbReference>
<dbReference type="GO" id="GO:0005829">
    <property type="term" value="C:cytosol"/>
    <property type="evidence" value="ECO:0007669"/>
    <property type="project" value="TreeGrafter"/>
</dbReference>
<dbReference type="CDD" id="cd00038">
    <property type="entry name" value="CAP_ED"/>
    <property type="match status" value="1"/>
</dbReference>
<dbReference type="GO" id="GO:0003700">
    <property type="term" value="F:DNA-binding transcription factor activity"/>
    <property type="evidence" value="ECO:0007669"/>
    <property type="project" value="TreeGrafter"/>
</dbReference>
<organism evidence="2 3">
    <name type="scientific">Candidatus Roizmanbacteria bacterium RIFCSPHIGHO2_02_FULL_37_24</name>
    <dbReference type="NCBI Taxonomy" id="1802037"/>
    <lineage>
        <taxon>Bacteria</taxon>
        <taxon>Candidatus Roizmaniibacteriota</taxon>
    </lineage>
</organism>
<dbReference type="EMBL" id="MFZM01000037">
    <property type="protein sequence ID" value="OGK22682.1"/>
    <property type="molecule type" value="Genomic_DNA"/>
</dbReference>
<name>A0A1F7GW30_9BACT</name>
<gene>
    <name evidence="2" type="ORF">A3C24_00650</name>
</gene>
<proteinExistence type="predicted"/>
<reference evidence="2 3" key="1">
    <citation type="journal article" date="2016" name="Nat. Commun.">
        <title>Thousands of microbial genomes shed light on interconnected biogeochemical processes in an aquifer system.</title>
        <authorList>
            <person name="Anantharaman K."/>
            <person name="Brown C.T."/>
            <person name="Hug L.A."/>
            <person name="Sharon I."/>
            <person name="Castelle C.J."/>
            <person name="Probst A.J."/>
            <person name="Thomas B.C."/>
            <person name="Singh A."/>
            <person name="Wilkins M.J."/>
            <person name="Karaoz U."/>
            <person name="Brodie E.L."/>
            <person name="Williams K.H."/>
            <person name="Hubbard S.S."/>
            <person name="Banfield J.F."/>
        </authorList>
    </citation>
    <scope>NUCLEOTIDE SEQUENCE [LARGE SCALE GENOMIC DNA]</scope>
</reference>
<dbReference type="Gene3D" id="1.10.10.10">
    <property type="entry name" value="Winged helix-like DNA-binding domain superfamily/Winged helix DNA-binding domain"/>
    <property type="match status" value="1"/>
</dbReference>
<dbReference type="InterPro" id="IPR050397">
    <property type="entry name" value="Env_Response_Regulators"/>
</dbReference>
<protein>
    <recommendedName>
        <fullName evidence="1">Cyclic nucleotide-binding domain-containing protein</fullName>
    </recommendedName>
</protein>
<dbReference type="InterPro" id="IPR018488">
    <property type="entry name" value="cNMP-bd_CS"/>
</dbReference>
<sequence>MLDKKSSLREQDILRNLPENILVKVSEVAKLKTFFQGDVLMCEGDDSKDIQFITKGIVAVYSLLEDGTIVPITLLHKGQSVGELGVVTDKTRSATVEALSDVETLVISRDDFKAILKSDPALMQELLKDLSGRIQKENNLLLIQKTKHLPEKVWILLQELSHFFENKTINVSHERLAQLVGVTRPRLTEALHTLVDEKKIKLSFNNITVI</sequence>
<evidence type="ECO:0000313" key="2">
    <source>
        <dbReference type="EMBL" id="OGK22682.1"/>
    </source>
</evidence>
<feature type="domain" description="Cyclic nucleotide-binding" evidence="1">
    <location>
        <begin position="13"/>
        <end position="133"/>
    </location>
</feature>
<dbReference type="PROSITE" id="PS00889">
    <property type="entry name" value="CNMP_BINDING_2"/>
    <property type="match status" value="1"/>
</dbReference>
<dbReference type="SUPFAM" id="SSF51206">
    <property type="entry name" value="cAMP-binding domain-like"/>
    <property type="match status" value="1"/>
</dbReference>
<dbReference type="PANTHER" id="PTHR24567">
    <property type="entry name" value="CRP FAMILY TRANSCRIPTIONAL REGULATORY PROTEIN"/>
    <property type="match status" value="1"/>
</dbReference>
<dbReference type="Gene3D" id="2.60.120.10">
    <property type="entry name" value="Jelly Rolls"/>
    <property type="match status" value="1"/>
</dbReference>
<dbReference type="Pfam" id="PF00027">
    <property type="entry name" value="cNMP_binding"/>
    <property type="match status" value="1"/>
</dbReference>
<dbReference type="SMART" id="SM00100">
    <property type="entry name" value="cNMP"/>
    <property type="match status" value="1"/>
</dbReference>
<comment type="caution">
    <text evidence="2">The sequence shown here is derived from an EMBL/GenBank/DDBJ whole genome shotgun (WGS) entry which is preliminary data.</text>
</comment>
<dbReference type="InterPro" id="IPR000595">
    <property type="entry name" value="cNMP-bd_dom"/>
</dbReference>
<dbReference type="InterPro" id="IPR018490">
    <property type="entry name" value="cNMP-bd_dom_sf"/>
</dbReference>
<evidence type="ECO:0000259" key="1">
    <source>
        <dbReference type="PROSITE" id="PS50042"/>
    </source>
</evidence>
<accession>A0A1F7GW30</accession>